<evidence type="ECO:0000313" key="6">
    <source>
        <dbReference type="EMBL" id="THD18857.1"/>
    </source>
</evidence>
<keyword evidence="2 5" id="KW-0547">Nucleotide-binding</keyword>
<dbReference type="EMBL" id="JXXN02008247">
    <property type="protein sequence ID" value="THD18857.1"/>
    <property type="molecule type" value="Genomic_DNA"/>
</dbReference>
<dbReference type="Proteomes" id="UP000230066">
    <property type="component" value="Unassembled WGS sequence"/>
</dbReference>
<evidence type="ECO:0000256" key="1">
    <source>
        <dbReference type="ARBA" id="ARBA00008020"/>
    </source>
</evidence>
<dbReference type="GO" id="GO:0051082">
    <property type="term" value="F:unfolded protein binding"/>
    <property type="evidence" value="ECO:0007669"/>
    <property type="project" value="InterPro"/>
</dbReference>
<dbReference type="Gene3D" id="3.30.260.10">
    <property type="entry name" value="TCP-1-like chaperonin intermediate domain"/>
    <property type="match status" value="1"/>
</dbReference>
<organism evidence="6 7">
    <name type="scientific">Fasciola hepatica</name>
    <name type="common">Liver fluke</name>
    <dbReference type="NCBI Taxonomy" id="6192"/>
    <lineage>
        <taxon>Eukaryota</taxon>
        <taxon>Metazoa</taxon>
        <taxon>Spiralia</taxon>
        <taxon>Lophotrochozoa</taxon>
        <taxon>Platyhelminthes</taxon>
        <taxon>Trematoda</taxon>
        <taxon>Digenea</taxon>
        <taxon>Plagiorchiida</taxon>
        <taxon>Echinostomata</taxon>
        <taxon>Echinostomatoidea</taxon>
        <taxon>Fasciolidae</taxon>
        <taxon>Fasciola</taxon>
    </lineage>
</organism>
<protein>
    <submittedName>
        <fullName evidence="6">T-complex protein 1 subunit eta</fullName>
    </submittedName>
</protein>
<dbReference type="Gene3D" id="1.10.560.10">
    <property type="entry name" value="GroEL-like equatorial domain"/>
    <property type="match status" value="1"/>
</dbReference>
<dbReference type="AlphaFoldDB" id="A0A4E0RBG9"/>
<evidence type="ECO:0000256" key="2">
    <source>
        <dbReference type="ARBA" id="ARBA00022741"/>
    </source>
</evidence>
<dbReference type="InterPro" id="IPR027410">
    <property type="entry name" value="TCP-1-like_intermed_sf"/>
</dbReference>
<evidence type="ECO:0000313" key="7">
    <source>
        <dbReference type="Proteomes" id="UP000230066"/>
    </source>
</evidence>
<dbReference type="GO" id="GO:0005524">
    <property type="term" value="F:ATP binding"/>
    <property type="evidence" value="ECO:0007669"/>
    <property type="project" value="UniProtKB-KW"/>
</dbReference>
<gene>
    <name evidence="6" type="ORF">D915_010525</name>
</gene>
<name>A0A4E0RBG9_FASHE</name>
<evidence type="ECO:0000256" key="3">
    <source>
        <dbReference type="ARBA" id="ARBA00022840"/>
    </source>
</evidence>
<dbReference type="SUPFAM" id="SSF48592">
    <property type="entry name" value="GroEL equatorial domain-like"/>
    <property type="match status" value="1"/>
</dbReference>
<comment type="caution">
    <text evidence="6">The sequence shown here is derived from an EMBL/GenBank/DDBJ whole genome shotgun (WGS) entry which is preliminary data.</text>
</comment>
<dbReference type="InterPro" id="IPR027413">
    <property type="entry name" value="GROEL-like_equatorial_sf"/>
</dbReference>
<dbReference type="PROSITE" id="PS00995">
    <property type="entry name" value="TCP1_3"/>
    <property type="match status" value="1"/>
</dbReference>
<dbReference type="InterPro" id="IPR017998">
    <property type="entry name" value="Chaperone_TCP-1"/>
</dbReference>
<dbReference type="PRINTS" id="PR00304">
    <property type="entry name" value="TCOMPLEXTCP1"/>
</dbReference>
<comment type="similarity">
    <text evidence="1 5">Belongs to the TCP-1 chaperonin family.</text>
</comment>
<dbReference type="PANTHER" id="PTHR11353">
    <property type="entry name" value="CHAPERONIN"/>
    <property type="match status" value="1"/>
</dbReference>
<dbReference type="Pfam" id="PF00118">
    <property type="entry name" value="Cpn60_TCP1"/>
    <property type="match status" value="1"/>
</dbReference>
<accession>A0A4E0RBG9</accession>
<keyword evidence="4 5" id="KW-0143">Chaperone</keyword>
<reference evidence="6" key="1">
    <citation type="submission" date="2019-03" db="EMBL/GenBank/DDBJ databases">
        <title>Improved annotation for the trematode Fasciola hepatica.</title>
        <authorList>
            <person name="Choi Y.-J."/>
            <person name="Martin J."/>
            <person name="Mitreva M."/>
        </authorList>
    </citation>
    <scope>NUCLEOTIDE SEQUENCE [LARGE SCALE GENOMIC DNA]</scope>
</reference>
<keyword evidence="3 5" id="KW-0067">ATP-binding</keyword>
<dbReference type="GO" id="GO:0016887">
    <property type="term" value="F:ATP hydrolysis activity"/>
    <property type="evidence" value="ECO:0007669"/>
    <property type="project" value="InterPro"/>
</dbReference>
<sequence>MINDGSRKATISNVGASILKLLDVVHLTAKTLVDMARAQDAEVGDGTTTVTTLAKEFLKLARPYLEDGVHPKVFVHSSRIAERMSLRKVEELPCHIKKVVPSEQRQMLEKCAAARCGPQGFLRQTRRGCS</sequence>
<dbReference type="InterPro" id="IPR002423">
    <property type="entry name" value="Cpn60/GroEL/TCP-1"/>
</dbReference>
<evidence type="ECO:0000256" key="4">
    <source>
        <dbReference type="ARBA" id="ARBA00023186"/>
    </source>
</evidence>
<dbReference type="GO" id="GO:0140662">
    <property type="term" value="F:ATP-dependent protein folding chaperone"/>
    <property type="evidence" value="ECO:0007669"/>
    <property type="project" value="InterPro"/>
</dbReference>
<keyword evidence="7" id="KW-1185">Reference proteome</keyword>
<evidence type="ECO:0000256" key="5">
    <source>
        <dbReference type="RuleBase" id="RU004187"/>
    </source>
</evidence>
<dbReference type="InterPro" id="IPR002194">
    <property type="entry name" value="Chaperonin_TCP-1_CS"/>
</dbReference>
<proteinExistence type="inferred from homology"/>